<dbReference type="Pfam" id="PF02207">
    <property type="entry name" value="zf-UBR"/>
    <property type="match status" value="1"/>
</dbReference>
<name>A0A1X2GBA1_9FUNG</name>
<keyword evidence="11" id="KW-1185">Reference proteome</keyword>
<dbReference type="CDD" id="cd15542">
    <property type="entry name" value="PHD_UBR7"/>
    <property type="match status" value="1"/>
</dbReference>
<gene>
    <name evidence="10" type="ORF">DM01DRAFT_1337948</name>
</gene>
<reference evidence="10 11" key="1">
    <citation type="submission" date="2016-07" db="EMBL/GenBank/DDBJ databases">
        <title>Pervasive Adenine N6-methylation of Active Genes in Fungi.</title>
        <authorList>
            <consortium name="DOE Joint Genome Institute"/>
            <person name="Mondo S.J."/>
            <person name="Dannebaum R.O."/>
            <person name="Kuo R.C."/>
            <person name="Labutti K."/>
            <person name="Haridas S."/>
            <person name="Kuo A."/>
            <person name="Salamov A."/>
            <person name="Ahrendt S.R."/>
            <person name="Lipzen A."/>
            <person name="Sullivan W."/>
            <person name="Andreopoulos W.B."/>
            <person name="Clum A."/>
            <person name="Lindquist E."/>
            <person name="Daum C."/>
            <person name="Ramamoorthy G.K."/>
            <person name="Gryganskyi A."/>
            <person name="Culley D."/>
            <person name="Magnuson J.K."/>
            <person name="James T.Y."/>
            <person name="O'Malley M.A."/>
            <person name="Stajich J.E."/>
            <person name="Spatafora J.W."/>
            <person name="Visel A."/>
            <person name="Grigoriev I.V."/>
        </authorList>
    </citation>
    <scope>NUCLEOTIDE SEQUENCE [LARGE SCALE GENOMIC DNA]</scope>
    <source>
        <strain evidence="10 11">NRRL 3301</strain>
    </source>
</reference>
<evidence type="ECO:0000256" key="7">
    <source>
        <dbReference type="SAM" id="SignalP"/>
    </source>
</evidence>
<feature type="chain" id="PRO_5013389881" description="UBR-type domain-containing protein" evidence="7">
    <location>
        <begin position="41"/>
        <end position="407"/>
    </location>
</feature>
<keyword evidence="1" id="KW-0479">Metal-binding</keyword>
<evidence type="ECO:0000313" key="11">
    <source>
        <dbReference type="Proteomes" id="UP000242146"/>
    </source>
</evidence>
<organism evidence="10 11">
    <name type="scientific">Hesseltinella vesiculosa</name>
    <dbReference type="NCBI Taxonomy" id="101127"/>
    <lineage>
        <taxon>Eukaryota</taxon>
        <taxon>Fungi</taxon>
        <taxon>Fungi incertae sedis</taxon>
        <taxon>Mucoromycota</taxon>
        <taxon>Mucoromycotina</taxon>
        <taxon>Mucoromycetes</taxon>
        <taxon>Mucorales</taxon>
        <taxon>Cunninghamellaceae</taxon>
        <taxon>Hesseltinella</taxon>
    </lineage>
</organism>
<feature type="domain" description="PHD-type" evidence="8">
    <location>
        <begin position="154"/>
        <end position="208"/>
    </location>
</feature>
<dbReference type="InterPro" id="IPR003126">
    <property type="entry name" value="Znf_UBR"/>
</dbReference>
<dbReference type="SMART" id="SM00249">
    <property type="entry name" value="PHD"/>
    <property type="match status" value="1"/>
</dbReference>
<feature type="zinc finger region" description="UBR-type" evidence="5">
    <location>
        <begin position="63"/>
        <end position="136"/>
    </location>
</feature>
<protein>
    <recommendedName>
        <fullName evidence="12">UBR-type domain-containing protein</fullName>
    </recommendedName>
</protein>
<feature type="compositionally biased region" description="Polar residues" evidence="6">
    <location>
        <begin position="256"/>
        <end position="266"/>
    </location>
</feature>
<sequence>MQRGGKIKKKPGSPSPRHFFLLLFFVFFIFINSMQDTVTAVDIVDAQQQLEKEAHESLPGKFEKCTFHLGYVRQALFACKTCSTPDNKEPAGMCYSCSMACHPNHDLLELFPKRHFRCDCGIPGKFGDFPCNLNGHDKQHVTNDENIYNHNFSGRYCRCNEIYDPANESDVMYQCILCEDWFHERCIGKIPEKIANFESYVCRSCTTKHPVLLQHSATSNLAIALPGQPLHRWMKPKTTGNPSNHNQPTEDAGPSTEPSSQNTQAKRSWDEAFDSCRQVTRDWQDEEQVELFLQDGWRENLCHCSACSAMYREHKIEYVLQEEHTVEPEDDEDAGKSLLDIGMEQLVKMDRVKALDSIRLYQTFADQFKTYLKQFQVSGKKVVTEQDIRQFFAERERELDHRHQETK</sequence>
<evidence type="ECO:0000256" key="6">
    <source>
        <dbReference type="SAM" id="MobiDB-lite"/>
    </source>
</evidence>
<proteinExistence type="predicted"/>
<feature type="compositionally biased region" description="Polar residues" evidence="6">
    <location>
        <begin position="238"/>
        <end position="249"/>
    </location>
</feature>
<dbReference type="InterPro" id="IPR011011">
    <property type="entry name" value="Znf_FYVE_PHD"/>
</dbReference>
<dbReference type="GO" id="GO:0008270">
    <property type="term" value="F:zinc ion binding"/>
    <property type="evidence" value="ECO:0007669"/>
    <property type="project" value="UniProtKB-KW"/>
</dbReference>
<evidence type="ECO:0000256" key="3">
    <source>
        <dbReference type="ARBA" id="ARBA00022833"/>
    </source>
</evidence>
<keyword evidence="7" id="KW-0732">Signal</keyword>
<dbReference type="SUPFAM" id="SSF57903">
    <property type="entry name" value="FYVE/PHD zinc finger"/>
    <property type="match status" value="1"/>
</dbReference>
<dbReference type="Proteomes" id="UP000242146">
    <property type="component" value="Unassembled WGS sequence"/>
</dbReference>
<dbReference type="CDD" id="cd19677">
    <property type="entry name" value="UBR-box_UBR7"/>
    <property type="match status" value="1"/>
</dbReference>
<dbReference type="Gene3D" id="3.30.40.10">
    <property type="entry name" value="Zinc/RING finger domain, C3HC4 (zinc finger)"/>
    <property type="match status" value="1"/>
</dbReference>
<feature type="region of interest" description="Disordered" evidence="6">
    <location>
        <begin position="232"/>
        <end position="267"/>
    </location>
</feature>
<evidence type="ECO:0000256" key="5">
    <source>
        <dbReference type="PROSITE-ProRule" id="PRU00508"/>
    </source>
</evidence>
<keyword evidence="2 4" id="KW-0863">Zinc-finger</keyword>
<dbReference type="SMART" id="SM00396">
    <property type="entry name" value="ZnF_UBR1"/>
    <property type="match status" value="1"/>
</dbReference>
<evidence type="ECO:0008006" key="12">
    <source>
        <dbReference type="Google" id="ProtNLM"/>
    </source>
</evidence>
<dbReference type="GO" id="GO:0061630">
    <property type="term" value="F:ubiquitin protein ligase activity"/>
    <property type="evidence" value="ECO:0007669"/>
    <property type="project" value="InterPro"/>
</dbReference>
<dbReference type="PROSITE" id="PS51157">
    <property type="entry name" value="ZF_UBR"/>
    <property type="match status" value="1"/>
</dbReference>
<dbReference type="EMBL" id="MCGT01000025">
    <property type="protein sequence ID" value="ORX49808.1"/>
    <property type="molecule type" value="Genomic_DNA"/>
</dbReference>
<evidence type="ECO:0000259" key="9">
    <source>
        <dbReference type="PROSITE" id="PS51157"/>
    </source>
</evidence>
<keyword evidence="3" id="KW-0862">Zinc</keyword>
<dbReference type="PANTHER" id="PTHR13513">
    <property type="entry name" value="E3 UBIQUITIN-PROTEIN LIGASE UBR7"/>
    <property type="match status" value="1"/>
</dbReference>
<evidence type="ECO:0000256" key="4">
    <source>
        <dbReference type="PROSITE-ProRule" id="PRU00146"/>
    </source>
</evidence>
<feature type="signal peptide" evidence="7">
    <location>
        <begin position="1"/>
        <end position="40"/>
    </location>
</feature>
<evidence type="ECO:0000259" key="8">
    <source>
        <dbReference type="PROSITE" id="PS50016"/>
    </source>
</evidence>
<comment type="caution">
    <text evidence="10">The sequence shown here is derived from an EMBL/GenBank/DDBJ whole genome shotgun (WGS) entry which is preliminary data.</text>
</comment>
<accession>A0A1X2GBA1</accession>
<feature type="domain" description="UBR-type" evidence="9">
    <location>
        <begin position="63"/>
        <end position="136"/>
    </location>
</feature>
<dbReference type="InterPro" id="IPR001965">
    <property type="entry name" value="Znf_PHD"/>
</dbReference>
<dbReference type="AlphaFoldDB" id="A0A1X2GBA1"/>
<evidence type="ECO:0000313" key="10">
    <source>
        <dbReference type="EMBL" id="ORX49808.1"/>
    </source>
</evidence>
<dbReference type="PROSITE" id="PS50016">
    <property type="entry name" value="ZF_PHD_2"/>
    <property type="match status" value="1"/>
</dbReference>
<evidence type="ECO:0000256" key="2">
    <source>
        <dbReference type="ARBA" id="ARBA00022771"/>
    </source>
</evidence>
<dbReference type="STRING" id="101127.A0A1X2GBA1"/>
<dbReference type="OrthoDB" id="5795902at2759"/>
<dbReference type="InterPro" id="IPR047506">
    <property type="entry name" value="UBR7-like_UBR-box"/>
</dbReference>
<dbReference type="InterPro" id="IPR019787">
    <property type="entry name" value="Znf_PHD-finger"/>
</dbReference>
<dbReference type="InterPro" id="IPR040204">
    <property type="entry name" value="UBR7"/>
</dbReference>
<dbReference type="InterPro" id="IPR013083">
    <property type="entry name" value="Znf_RING/FYVE/PHD"/>
</dbReference>
<dbReference type="GO" id="GO:0005737">
    <property type="term" value="C:cytoplasm"/>
    <property type="evidence" value="ECO:0007669"/>
    <property type="project" value="TreeGrafter"/>
</dbReference>
<dbReference type="PANTHER" id="PTHR13513:SF9">
    <property type="entry name" value="E3 UBIQUITIN-PROTEIN LIGASE UBR7-RELATED"/>
    <property type="match status" value="1"/>
</dbReference>
<evidence type="ECO:0000256" key="1">
    <source>
        <dbReference type="ARBA" id="ARBA00022723"/>
    </source>
</evidence>